<proteinExistence type="predicted"/>
<protein>
    <recommendedName>
        <fullName evidence="3">Tetratricopeptide repeat protein</fullName>
    </recommendedName>
</protein>
<gene>
    <name evidence="1" type="ORF">E4099_06490</name>
</gene>
<dbReference type="Proteomes" id="UP000297948">
    <property type="component" value="Unassembled WGS sequence"/>
</dbReference>
<dbReference type="OrthoDB" id="8450665at2"/>
<comment type="caution">
    <text evidence="1">The sequence shown here is derived from an EMBL/GenBank/DDBJ whole genome shotgun (WGS) entry which is preliminary data.</text>
</comment>
<accession>A0A4Z0HH24</accession>
<organism evidence="1 2">
    <name type="scientific">Streptomyces palmae</name>
    <dbReference type="NCBI Taxonomy" id="1701085"/>
    <lineage>
        <taxon>Bacteria</taxon>
        <taxon>Bacillati</taxon>
        <taxon>Actinomycetota</taxon>
        <taxon>Actinomycetes</taxon>
        <taxon>Kitasatosporales</taxon>
        <taxon>Streptomycetaceae</taxon>
        <taxon>Streptomyces</taxon>
    </lineage>
</organism>
<sequence>MAGTRREAAAEDDAVLTRIGQAVMLHRAGDREEARNRLGGLWVEIGEHGTPLHRCTLAHYLADTQDDPAAKLRWDLLALAAAQGRGQDPRDGGALRAFHPALHLHLADDYLSLGRLDAARAQLRLARASAGVLRDDPHGHRVRAAIGGLARRLDRAGGGRTPPRAGGEAG</sequence>
<evidence type="ECO:0000313" key="2">
    <source>
        <dbReference type="Proteomes" id="UP000297948"/>
    </source>
</evidence>
<dbReference type="RefSeq" id="WP_135337978.1">
    <property type="nucleotide sequence ID" value="NZ_JBHLTX010000008.1"/>
</dbReference>
<evidence type="ECO:0008006" key="3">
    <source>
        <dbReference type="Google" id="ProtNLM"/>
    </source>
</evidence>
<name>A0A4Z0HH24_9ACTN</name>
<reference evidence="1 2" key="1">
    <citation type="submission" date="2019-03" db="EMBL/GenBank/DDBJ databases">
        <authorList>
            <person name="Gonzalez-Pimentel J.L."/>
        </authorList>
    </citation>
    <scope>NUCLEOTIDE SEQUENCE [LARGE SCALE GENOMIC DNA]</scope>
    <source>
        <strain evidence="1 2">JCM 31289</strain>
    </source>
</reference>
<dbReference type="AlphaFoldDB" id="A0A4Z0HH24"/>
<keyword evidence="2" id="KW-1185">Reference proteome</keyword>
<evidence type="ECO:0000313" key="1">
    <source>
        <dbReference type="EMBL" id="TGB15605.1"/>
    </source>
</evidence>
<dbReference type="EMBL" id="SRID01000036">
    <property type="protein sequence ID" value="TGB15605.1"/>
    <property type="molecule type" value="Genomic_DNA"/>
</dbReference>